<feature type="compositionally biased region" description="Polar residues" evidence="1">
    <location>
        <begin position="10"/>
        <end position="19"/>
    </location>
</feature>
<evidence type="ECO:0000313" key="3">
    <source>
        <dbReference type="EMBL" id="CAD8762457.1"/>
    </source>
</evidence>
<sequence length="399" mass="44265">MLLSTRFHHSTSNAPSSGSKCAAVKPFQGIIANASNHQYLKRINLSIKIAISIAILESFWGLFSQSSHSIFRWFGTARPSGPRQIEICANETILVTPRPAVGATVCCWDKDIGGNDLMAEGKTTDNGCAYLTYEGDSWDGWPGSNPDIYCTVDQGGFLTAVPPDKDHHDPSKLAKFETITLFRDRMNDHGNDNACGPEVSEGLGNDLAAWLFRFKEQCTHHDKYYYDCQIFLAFGGDAAKAEEFCDNEMYMGMKSVCHATRGQLHGIGEDSCLVKARAVKRTLRGFYDKTTATCPFKDGKRDPSMDNDYRHEKKCHDNGSHCGYDGTITDDNANCNLCCEGTVAKHPGYVWDDYYCKCFPTGNFCGSTRLGNSFNGCDKCCSGKKHDDSGWFFANFYCE</sequence>
<dbReference type="EMBL" id="HBFL01003527">
    <property type="protein sequence ID" value="CAD8762457.1"/>
    <property type="molecule type" value="Transcribed_RNA"/>
</dbReference>
<evidence type="ECO:0000313" key="2">
    <source>
        <dbReference type="EMBL" id="CAD8762456.1"/>
    </source>
</evidence>
<reference evidence="3" key="1">
    <citation type="submission" date="2021-01" db="EMBL/GenBank/DDBJ databases">
        <authorList>
            <person name="Corre E."/>
            <person name="Pelletier E."/>
            <person name="Niang G."/>
            <person name="Scheremetjew M."/>
            <person name="Finn R."/>
            <person name="Kale V."/>
            <person name="Holt S."/>
            <person name="Cochrane G."/>
            <person name="Meng A."/>
            <person name="Brown T."/>
            <person name="Cohen L."/>
        </authorList>
    </citation>
    <scope>NUCLEOTIDE SEQUENCE</scope>
    <source>
        <strain evidence="3">UNC1205</strain>
    </source>
</reference>
<feature type="region of interest" description="Disordered" evidence="1">
    <location>
        <begin position="1"/>
        <end position="20"/>
    </location>
</feature>
<accession>A0A6T9ZXK3</accession>
<evidence type="ECO:0000256" key="1">
    <source>
        <dbReference type="SAM" id="MobiDB-lite"/>
    </source>
</evidence>
<proteinExistence type="predicted"/>
<protein>
    <submittedName>
        <fullName evidence="3">Uncharacterized protein</fullName>
    </submittedName>
</protein>
<gene>
    <name evidence="2" type="ORF">PDEL1432_LOCUS2496</name>
    <name evidence="3" type="ORF">PDEL1432_LOCUS2497</name>
</gene>
<dbReference type="EMBL" id="HBFL01003526">
    <property type="protein sequence ID" value="CAD8762456.1"/>
    <property type="molecule type" value="Transcribed_RNA"/>
</dbReference>
<dbReference type="AlphaFoldDB" id="A0A6T9ZXK3"/>
<organism evidence="3">
    <name type="scientific">Pseudo-nitzschia delicatissima</name>
    <dbReference type="NCBI Taxonomy" id="44447"/>
    <lineage>
        <taxon>Eukaryota</taxon>
        <taxon>Sar</taxon>
        <taxon>Stramenopiles</taxon>
        <taxon>Ochrophyta</taxon>
        <taxon>Bacillariophyta</taxon>
        <taxon>Bacillariophyceae</taxon>
        <taxon>Bacillariophycidae</taxon>
        <taxon>Bacillariales</taxon>
        <taxon>Bacillariaceae</taxon>
        <taxon>Pseudo-nitzschia</taxon>
    </lineage>
</organism>
<name>A0A6T9ZXK3_9STRA</name>